<dbReference type="EMBL" id="BJVQ01000002">
    <property type="protein sequence ID" value="GEL45168.1"/>
    <property type="molecule type" value="Genomic_DNA"/>
</dbReference>
<evidence type="ECO:0000313" key="3">
    <source>
        <dbReference type="EMBL" id="MBB5474037.1"/>
    </source>
</evidence>
<dbReference type="Proteomes" id="UP000321723">
    <property type="component" value="Unassembled WGS sequence"/>
</dbReference>
<comment type="caution">
    <text evidence="2">The sequence shown here is derived from an EMBL/GenBank/DDBJ whole genome shotgun (WGS) entry which is preliminary data.</text>
</comment>
<evidence type="ECO:0008006" key="6">
    <source>
        <dbReference type="Google" id="ProtNLM"/>
    </source>
</evidence>
<gene>
    <name evidence="2" type="ORF">CHO01_02840</name>
    <name evidence="3" type="ORF">HNR08_002773</name>
</gene>
<evidence type="ECO:0000313" key="5">
    <source>
        <dbReference type="Proteomes" id="UP000564629"/>
    </source>
</evidence>
<accession>A0A511FBJ9</accession>
<keyword evidence="4" id="KW-1185">Reference proteome</keyword>
<reference evidence="2 4" key="1">
    <citation type="submission" date="2019-07" db="EMBL/GenBank/DDBJ databases">
        <title>Whole genome shotgun sequence of Cellulomonas hominis NBRC 16055.</title>
        <authorList>
            <person name="Hosoyama A."/>
            <person name="Uohara A."/>
            <person name="Ohji S."/>
            <person name="Ichikawa N."/>
        </authorList>
    </citation>
    <scope>NUCLEOTIDE SEQUENCE [LARGE SCALE GENOMIC DNA]</scope>
    <source>
        <strain evidence="2 4">NBRC 16055</strain>
    </source>
</reference>
<evidence type="ECO:0000256" key="1">
    <source>
        <dbReference type="SAM" id="MobiDB-lite"/>
    </source>
</evidence>
<sequence>MTATTTGPVPPTRRGRAARLLSGVLVLGLAGGVVAAASARSAPAPGALPAATVDVDAATTTLVCPGPLRLPDDTASGDSAFERVPVAPAETVTAFDTVASGTASLTPLGGTATALEDGTGALASPSAPVVLRADPVDGEPARVAGVTSSRVTDGDLRGLSAGSCARPSSDVWLVGGSTALESTADLVVVNPGATAAEVTVQLWGPNGEADLANGGTLLVPPGGQQVVVLPAVAAEQRRTVVHVSAAGGQVSAYLQDSLLDGFTPRGTDLVTAGADPATTQVVPGLTVPAVDVDDPQAGALRLLVPGADAARVSVRLLGPDGEVPLPGAEGVELAPGEVTDLPLGGLAAGTYTAVVEATAPVVAGGTVARQGAPGELDEGPRLERAWSASTATGSGLVAVPAGAQGTLALGALPSGDADPDAAEPVPSATPSPEPTQGQRPDPEAAAEPQGPTVAVTVRAYGASGVLGTREVQVPVGATAVLALAELGTGVVGVEVLPDGDGAAEVAWALVASVARPDGTLLSVVSPLTDAEAVTQADVREGRRLGLD</sequence>
<dbReference type="RefSeq" id="WP_146832393.1">
    <property type="nucleotide sequence ID" value="NZ_BJVQ01000002.1"/>
</dbReference>
<dbReference type="Pfam" id="PF18986">
    <property type="entry name" value="DUF5719"/>
    <property type="match status" value="1"/>
</dbReference>
<reference evidence="3 5" key="2">
    <citation type="submission" date="2020-08" db="EMBL/GenBank/DDBJ databases">
        <title>Sequencing the genomes of 1000 actinobacteria strains.</title>
        <authorList>
            <person name="Klenk H.-P."/>
        </authorList>
    </citation>
    <scope>NUCLEOTIDE SEQUENCE [LARGE SCALE GENOMIC DNA]</scope>
    <source>
        <strain evidence="3 5">DSM 9581</strain>
    </source>
</reference>
<evidence type="ECO:0000313" key="2">
    <source>
        <dbReference type="EMBL" id="GEL45168.1"/>
    </source>
</evidence>
<organism evidence="2 4">
    <name type="scientific">Cellulomonas hominis</name>
    <dbReference type="NCBI Taxonomy" id="156981"/>
    <lineage>
        <taxon>Bacteria</taxon>
        <taxon>Bacillati</taxon>
        <taxon>Actinomycetota</taxon>
        <taxon>Actinomycetes</taxon>
        <taxon>Micrococcales</taxon>
        <taxon>Cellulomonadaceae</taxon>
        <taxon>Cellulomonas</taxon>
    </lineage>
</organism>
<dbReference type="AlphaFoldDB" id="A0A511FBJ9"/>
<name>A0A511FBJ9_9CELL</name>
<evidence type="ECO:0000313" key="4">
    <source>
        <dbReference type="Proteomes" id="UP000321723"/>
    </source>
</evidence>
<dbReference type="InterPro" id="IPR043777">
    <property type="entry name" value="DUF5719"/>
</dbReference>
<dbReference type="EMBL" id="JACHDN010000001">
    <property type="protein sequence ID" value="MBB5474037.1"/>
    <property type="molecule type" value="Genomic_DNA"/>
</dbReference>
<protein>
    <recommendedName>
        <fullName evidence="6">Secreted protein</fullName>
    </recommendedName>
</protein>
<proteinExistence type="predicted"/>
<feature type="region of interest" description="Disordered" evidence="1">
    <location>
        <begin position="408"/>
        <end position="450"/>
    </location>
</feature>
<dbReference type="Proteomes" id="UP000564629">
    <property type="component" value="Unassembled WGS sequence"/>
</dbReference>
<dbReference type="OrthoDB" id="3264966at2"/>